<dbReference type="Proteomes" id="UP000591131">
    <property type="component" value="Unassembled WGS sequence"/>
</dbReference>
<keyword evidence="1" id="KW-0812">Transmembrane</keyword>
<evidence type="ECO:0000259" key="3">
    <source>
        <dbReference type="Pfam" id="PF07699"/>
    </source>
</evidence>
<evidence type="ECO:0000313" key="4">
    <source>
        <dbReference type="EMBL" id="KAF4657643.1"/>
    </source>
</evidence>
<dbReference type="InterPro" id="IPR011641">
    <property type="entry name" value="Tyr-kin_ephrin_A/B_rcpt-like"/>
</dbReference>
<dbReference type="SUPFAM" id="SSF57184">
    <property type="entry name" value="Growth factor receptor domain"/>
    <property type="match status" value="2"/>
</dbReference>
<name>A0A7J6LEM0_PERCH</name>
<protein>
    <recommendedName>
        <fullName evidence="3">Tyrosine-protein kinase ephrin type A/B receptor-like domain-containing protein</fullName>
    </recommendedName>
</protein>
<reference evidence="4 5" key="1">
    <citation type="submission" date="2020-04" db="EMBL/GenBank/DDBJ databases">
        <title>Perkinsus chesapeaki whole genome sequence.</title>
        <authorList>
            <person name="Bogema D.R."/>
        </authorList>
    </citation>
    <scope>NUCLEOTIDE SEQUENCE [LARGE SCALE GENOMIC DNA]</scope>
    <source>
        <strain evidence="4">ATCC PRA-425</strain>
    </source>
</reference>
<dbReference type="Pfam" id="PF07699">
    <property type="entry name" value="Ephrin_rec_like"/>
    <property type="match status" value="1"/>
</dbReference>
<dbReference type="Gene3D" id="2.10.50.10">
    <property type="entry name" value="Tumor Necrosis Factor Receptor, subunit A, domain 2"/>
    <property type="match status" value="1"/>
</dbReference>
<dbReference type="InterPro" id="IPR009030">
    <property type="entry name" value="Growth_fac_rcpt_cys_sf"/>
</dbReference>
<dbReference type="PANTHER" id="PTHR22727">
    <property type="entry name" value="PROTEIN CBG13728"/>
    <property type="match status" value="1"/>
</dbReference>
<dbReference type="PANTHER" id="PTHR22727:SF15">
    <property type="entry name" value="MRH DOMAIN-CONTAINING PROTEIN"/>
    <property type="match status" value="1"/>
</dbReference>
<keyword evidence="1" id="KW-1133">Transmembrane helix</keyword>
<comment type="caution">
    <text evidence="4">The sequence shown here is derived from an EMBL/GenBank/DDBJ whole genome shotgun (WGS) entry which is preliminary data.</text>
</comment>
<feature type="domain" description="Tyrosine-protein kinase ephrin type A/B receptor-like" evidence="3">
    <location>
        <begin position="526"/>
        <end position="562"/>
    </location>
</feature>
<proteinExistence type="predicted"/>
<feature type="transmembrane region" description="Helical" evidence="1">
    <location>
        <begin position="775"/>
        <end position="796"/>
    </location>
</feature>
<dbReference type="InterPro" id="IPR039181">
    <property type="entry name" value="Elapor1/2"/>
</dbReference>
<feature type="signal peptide" evidence="2">
    <location>
        <begin position="1"/>
        <end position="17"/>
    </location>
</feature>
<keyword evidence="2" id="KW-0732">Signal</keyword>
<accession>A0A7J6LEM0</accession>
<dbReference type="AlphaFoldDB" id="A0A7J6LEM0"/>
<dbReference type="SMART" id="SM01411">
    <property type="entry name" value="Ephrin_rec_like"/>
    <property type="match status" value="2"/>
</dbReference>
<sequence>MLLWVLLPIIALVPVKGGEQRLCEDHQLLYTVLDTCHTLSSSYTDVAIFAERKPDMNNSCELPAPLHEGSCSAQCDKGHFYTGRIANRHIQGQCSKCSNGRYSLGGGNVINSWEPERSHLSLKSWCVYSLEFGFGWAIGETVVPYRTNATATGNNSSSDNKCMSWVAGENGDVIHSGENYGKSDMDSVLRLQDNWLRDGEVRFVYMVDGEDQFDGFRLIIDGTIKLGPEYMTVDDDGKLIWKEATGPHTLEWVYSKDMSDDYGYDRAWLRSIELIGTRAVDVGCLPCPTGDQGSLTTTVREQCLSCGRDQYPDHNTSMCQPCPSGQKAFAFGNSAPAEPHYKLIISCPAELGKIATTIGCTSCPAGQVPLIELTVDSFPEPSTLPFRFKGGSWQTRQSSLATEITEHLTRSVELVWRVEMLARGVLKVNYSIQARGDAAAGIVVFLGARAGQEAIRLTPAQAAKGVSIPPKDVMEISIRCEGAVGTKFIFHSFTLTSSRGGGARKCQTCASGQALKDGLCQDCPKGQYSSAEGAPCKPCAANTYTSTEGSASCLPCSSGMTSVTGSDSCYLTTGSDLIIGDAVFDMKALNDKVWGESGPLGLPDGRAAYVNPIAGRAEITKAVVADKCSAAASEDITDRVVIGKSVDSVQASSHGLTLLLTAPAEVGACRNEAMVSLVCDPRMVNASTYPVATLVPTAQDSRVCGGQYVSIEWHLAEACRVCSSSDYVRTVGECVNGSQEVSYVVSDSLCMVRGGPPAGPETQSCDGRLPWQDRYFIIAITVGCLALLSSLLYVLYLQRRWNETYGAYMKLKEHVGPQTVAGMGTEPLELGRSVITFTMEEGPDPYPGLAQR</sequence>
<feature type="chain" id="PRO_5029588295" description="Tyrosine-protein kinase ephrin type A/B receptor-like domain-containing protein" evidence="2">
    <location>
        <begin position="18"/>
        <end position="852"/>
    </location>
</feature>
<dbReference type="EMBL" id="JAAPAO010000531">
    <property type="protein sequence ID" value="KAF4657643.1"/>
    <property type="molecule type" value="Genomic_DNA"/>
</dbReference>
<keyword evidence="1" id="KW-0472">Membrane</keyword>
<organism evidence="4 5">
    <name type="scientific">Perkinsus chesapeaki</name>
    <name type="common">Clam parasite</name>
    <name type="synonym">Perkinsus andrewsi</name>
    <dbReference type="NCBI Taxonomy" id="330153"/>
    <lineage>
        <taxon>Eukaryota</taxon>
        <taxon>Sar</taxon>
        <taxon>Alveolata</taxon>
        <taxon>Perkinsozoa</taxon>
        <taxon>Perkinsea</taxon>
        <taxon>Perkinsida</taxon>
        <taxon>Perkinsidae</taxon>
        <taxon>Perkinsus</taxon>
    </lineage>
</organism>
<dbReference type="GO" id="GO:0016020">
    <property type="term" value="C:membrane"/>
    <property type="evidence" value="ECO:0007669"/>
    <property type="project" value="TreeGrafter"/>
</dbReference>
<gene>
    <name evidence="4" type="ORF">FOL47_008367</name>
</gene>
<dbReference type="OrthoDB" id="439917at2759"/>
<evidence type="ECO:0000256" key="1">
    <source>
        <dbReference type="SAM" id="Phobius"/>
    </source>
</evidence>
<evidence type="ECO:0000256" key="2">
    <source>
        <dbReference type="SAM" id="SignalP"/>
    </source>
</evidence>
<keyword evidence="5" id="KW-1185">Reference proteome</keyword>
<evidence type="ECO:0000313" key="5">
    <source>
        <dbReference type="Proteomes" id="UP000591131"/>
    </source>
</evidence>